<evidence type="ECO:0000313" key="2">
    <source>
        <dbReference type="Proteomes" id="UP000576209"/>
    </source>
</evidence>
<dbReference type="AlphaFoldDB" id="A0A840EIR8"/>
<dbReference type="RefSeq" id="WP_183497006.1">
    <property type="nucleotide sequence ID" value="NZ_JACIFF010000009.1"/>
</dbReference>
<comment type="caution">
    <text evidence="1">The sequence shown here is derived from an EMBL/GenBank/DDBJ whole genome shotgun (WGS) entry which is preliminary data.</text>
</comment>
<organism evidence="1 2">
    <name type="scientific">Neolewinella aquimaris</name>
    <dbReference type="NCBI Taxonomy" id="1835722"/>
    <lineage>
        <taxon>Bacteria</taxon>
        <taxon>Pseudomonadati</taxon>
        <taxon>Bacteroidota</taxon>
        <taxon>Saprospiria</taxon>
        <taxon>Saprospirales</taxon>
        <taxon>Lewinellaceae</taxon>
        <taxon>Neolewinella</taxon>
    </lineage>
</organism>
<dbReference type="EMBL" id="JACIFF010000009">
    <property type="protein sequence ID" value="MBB4080786.1"/>
    <property type="molecule type" value="Genomic_DNA"/>
</dbReference>
<reference evidence="1 2" key="1">
    <citation type="submission" date="2020-08" db="EMBL/GenBank/DDBJ databases">
        <title>Genomic Encyclopedia of Type Strains, Phase IV (KMG-IV): sequencing the most valuable type-strain genomes for metagenomic binning, comparative biology and taxonomic classification.</title>
        <authorList>
            <person name="Goeker M."/>
        </authorList>
    </citation>
    <scope>NUCLEOTIDE SEQUENCE [LARGE SCALE GENOMIC DNA]</scope>
    <source>
        <strain evidence="1 2">DSM 105137</strain>
    </source>
</reference>
<sequence>MILDYRIIKLTAIMITSHIRQILGESLEYGLTKSIKKCPAPHITGFWCDGIILDPPVRENGVVQFKGLAFFGIDGQERYKVYLELGSYHKKKYELGRHLADELQLENSAEWYIINVEKKEIRMTIK</sequence>
<accession>A0A840EIR8</accession>
<name>A0A840EIR8_9BACT</name>
<gene>
    <name evidence="1" type="ORF">GGR28_003421</name>
</gene>
<dbReference type="Proteomes" id="UP000576209">
    <property type="component" value="Unassembled WGS sequence"/>
</dbReference>
<proteinExistence type="predicted"/>
<protein>
    <submittedName>
        <fullName evidence="1">Uncharacterized protein</fullName>
    </submittedName>
</protein>
<keyword evidence="2" id="KW-1185">Reference proteome</keyword>
<evidence type="ECO:0000313" key="1">
    <source>
        <dbReference type="EMBL" id="MBB4080786.1"/>
    </source>
</evidence>